<reference evidence="3" key="2">
    <citation type="submission" date="2023-06" db="EMBL/GenBank/DDBJ databases">
        <authorList>
            <consortium name="Lawrence Berkeley National Laboratory"/>
            <person name="Haridas S."/>
            <person name="Hensen N."/>
            <person name="Bonometti L."/>
            <person name="Westerberg I."/>
            <person name="Brannstrom I.O."/>
            <person name="Guillou S."/>
            <person name="Cros-Aarteil S."/>
            <person name="Calhoun S."/>
            <person name="Kuo A."/>
            <person name="Mondo S."/>
            <person name="Pangilinan J."/>
            <person name="Riley R."/>
            <person name="LaButti K."/>
            <person name="Andreopoulos B."/>
            <person name="Lipzen A."/>
            <person name="Chen C."/>
            <person name="Yanf M."/>
            <person name="Daum C."/>
            <person name="Ng V."/>
            <person name="Clum A."/>
            <person name="Steindorff A."/>
            <person name="Ohm R."/>
            <person name="Martin F."/>
            <person name="Silar P."/>
            <person name="Natvig D."/>
            <person name="Lalanne C."/>
            <person name="Gautier V."/>
            <person name="Ament-velasquez S.L."/>
            <person name="Kruys A."/>
            <person name="Hutchinson M.I."/>
            <person name="Powell A.J."/>
            <person name="Barry K."/>
            <person name="Miller A.N."/>
            <person name="Grigoriev I.V."/>
            <person name="Debuchy R."/>
            <person name="Gladieux P."/>
            <person name="Thoren M.H."/>
            <person name="Johannesson H."/>
        </authorList>
    </citation>
    <scope>NUCLEOTIDE SEQUENCE</scope>
    <source>
        <strain evidence="3">CBS 232.78</strain>
    </source>
</reference>
<organism evidence="3 4">
    <name type="scientific">Podospora didyma</name>
    <dbReference type="NCBI Taxonomy" id="330526"/>
    <lineage>
        <taxon>Eukaryota</taxon>
        <taxon>Fungi</taxon>
        <taxon>Dikarya</taxon>
        <taxon>Ascomycota</taxon>
        <taxon>Pezizomycotina</taxon>
        <taxon>Sordariomycetes</taxon>
        <taxon>Sordariomycetidae</taxon>
        <taxon>Sordariales</taxon>
        <taxon>Podosporaceae</taxon>
        <taxon>Podospora</taxon>
    </lineage>
</organism>
<dbReference type="AlphaFoldDB" id="A0AAE0NQC4"/>
<dbReference type="EMBL" id="JAULSW010000004">
    <property type="protein sequence ID" value="KAK3385738.1"/>
    <property type="molecule type" value="Genomic_DNA"/>
</dbReference>
<dbReference type="Pfam" id="PF00646">
    <property type="entry name" value="F-box"/>
    <property type="match status" value="1"/>
</dbReference>
<evidence type="ECO:0000259" key="2">
    <source>
        <dbReference type="PROSITE" id="PS50181"/>
    </source>
</evidence>
<feature type="compositionally biased region" description="Polar residues" evidence="1">
    <location>
        <begin position="215"/>
        <end position="226"/>
    </location>
</feature>
<dbReference type="CDD" id="cd09917">
    <property type="entry name" value="F-box_SF"/>
    <property type="match status" value="1"/>
</dbReference>
<dbReference type="InterPro" id="IPR036047">
    <property type="entry name" value="F-box-like_dom_sf"/>
</dbReference>
<dbReference type="Proteomes" id="UP001285441">
    <property type="component" value="Unassembled WGS sequence"/>
</dbReference>
<accession>A0AAE0NQC4</accession>
<proteinExistence type="predicted"/>
<gene>
    <name evidence="3" type="ORF">B0H63DRAFT_560273</name>
</gene>
<comment type="caution">
    <text evidence="3">The sequence shown here is derived from an EMBL/GenBank/DDBJ whole genome shotgun (WGS) entry which is preliminary data.</text>
</comment>
<reference evidence="3" key="1">
    <citation type="journal article" date="2023" name="Mol. Phylogenet. Evol.">
        <title>Genome-scale phylogeny and comparative genomics of the fungal order Sordariales.</title>
        <authorList>
            <person name="Hensen N."/>
            <person name="Bonometti L."/>
            <person name="Westerberg I."/>
            <person name="Brannstrom I.O."/>
            <person name="Guillou S."/>
            <person name="Cros-Aarteil S."/>
            <person name="Calhoun S."/>
            <person name="Haridas S."/>
            <person name="Kuo A."/>
            <person name="Mondo S."/>
            <person name="Pangilinan J."/>
            <person name="Riley R."/>
            <person name="LaButti K."/>
            <person name="Andreopoulos B."/>
            <person name="Lipzen A."/>
            <person name="Chen C."/>
            <person name="Yan M."/>
            <person name="Daum C."/>
            <person name="Ng V."/>
            <person name="Clum A."/>
            <person name="Steindorff A."/>
            <person name="Ohm R.A."/>
            <person name="Martin F."/>
            <person name="Silar P."/>
            <person name="Natvig D.O."/>
            <person name="Lalanne C."/>
            <person name="Gautier V."/>
            <person name="Ament-Velasquez S.L."/>
            <person name="Kruys A."/>
            <person name="Hutchinson M.I."/>
            <person name="Powell A.J."/>
            <person name="Barry K."/>
            <person name="Miller A.N."/>
            <person name="Grigoriev I.V."/>
            <person name="Debuchy R."/>
            <person name="Gladieux P."/>
            <person name="Hiltunen Thoren M."/>
            <person name="Johannesson H."/>
        </authorList>
    </citation>
    <scope>NUCLEOTIDE SEQUENCE</scope>
    <source>
        <strain evidence="3">CBS 232.78</strain>
    </source>
</reference>
<feature type="region of interest" description="Disordered" evidence="1">
    <location>
        <begin position="212"/>
        <end position="266"/>
    </location>
</feature>
<feature type="domain" description="F-box" evidence="2">
    <location>
        <begin position="28"/>
        <end position="74"/>
    </location>
</feature>
<dbReference type="SUPFAM" id="SSF81383">
    <property type="entry name" value="F-box domain"/>
    <property type="match status" value="1"/>
</dbReference>
<name>A0AAE0NQC4_9PEZI</name>
<evidence type="ECO:0000313" key="4">
    <source>
        <dbReference type="Proteomes" id="UP001285441"/>
    </source>
</evidence>
<sequence length="421" mass="47049">MAAFVDPTDADTVRAWLTAPVEPPHVATLGWLDFPLELHFIVLRHLDIASLSALGQVNRRARAAVTAMPEFNQVVTHAIEVLGAVLRTCMASRFTIVQLNDVLHTAKCQNYIRSGFLLFLPKLSRLCFDCLTAMDQPIVFVMLTPEMAHKWTEDSYGQESWNEAGAAELAAVEDKDPTISVARHSGTRLYRLSALQSAIRAGHLPKLRFVRQPSLAVNTQPRPSTSDTREDSDIDRSDMDDYDTDDVYYTTDDSGNSDDSCAEYTGGIRDPEMGALPLPNHPKTAANEVFHHIFATTLHSAMTATPLPFIDRPRPGTLEAQHGLCCRGCEIVALRFGLSPITDRWDLFLHRFYSHEESMAHFKRCSEARSLLADGWPADVRRRRQTLRDGEEGEEEEDGDVDHEHICSQPLLRGIAEFVPA</sequence>
<dbReference type="PROSITE" id="PS50181">
    <property type="entry name" value="FBOX"/>
    <property type="match status" value="1"/>
</dbReference>
<evidence type="ECO:0000256" key="1">
    <source>
        <dbReference type="SAM" id="MobiDB-lite"/>
    </source>
</evidence>
<keyword evidence="4" id="KW-1185">Reference proteome</keyword>
<evidence type="ECO:0000313" key="3">
    <source>
        <dbReference type="EMBL" id="KAK3385738.1"/>
    </source>
</evidence>
<dbReference type="InterPro" id="IPR001810">
    <property type="entry name" value="F-box_dom"/>
</dbReference>
<protein>
    <recommendedName>
        <fullName evidence="2">F-box domain-containing protein</fullName>
    </recommendedName>
</protein>
<feature type="compositionally biased region" description="Basic and acidic residues" evidence="1">
    <location>
        <begin position="227"/>
        <end position="239"/>
    </location>
</feature>